<reference evidence="2" key="1">
    <citation type="journal article" date="2019" name="Int. J. Syst. Evol. Microbiol.">
        <title>The Global Catalogue of Microorganisms (GCM) 10K type strain sequencing project: providing services to taxonomists for standard genome sequencing and annotation.</title>
        <authorList>
            <consortium name="The Broad Institute Genomics Platform"/>
            <consortium name="The Broad Institute Genome Sequencing Center for Infectious Disease"/>
            <person name="Wu L."/>
            <person name="Ma J."/>
        </authorList>
    </citation>
    <scope>NUCLEOTIDE SEQUENCE [LARGE SCALE GENOMIC DNA]</scope>
    <source>
        <strain evidence="2">KCTC 3950</strain>
    </source>
</reference>
<sequence>MNLHELQMLAEVLRSRSGSSVQMRVETEFPQQRLVGGKYQMGSHTVTLYLSSLEEQCRRLFGSLENLPALAAVVCAHELGHAEDPELAELSDRMDSASDVRIRLALALQIEKNAWAFARMLVPEVDPQLMEAMIDESLYMYRENLRQQTA</sequence>
<comment type="caution">
    <text evidence="1">The sequence shown here is derived from an EMBL/GenBank/DDBJ whole genome shotgun (WGS) entry which is preliminary data.</text>
</comment>
<dbReference type="Proteomes" id="UP001597541">
    <property type="component" value="Unassembled WGS sequence"/>
</dbReference>
<dbReference type="EMBL" id="JBHUME010000008">
    <property type="protein sequence ID" value="MFD2613510.1"/>
    <property type="molecule type" value="Genomic_DNA"/>
</dbReference>
<dbReference type="RefSeq" id="WP_377603498.1">
    <property type="nucleotide sequence ID" value="NZ_JBHUME010000008.1"/>
</dbReference>
<evidence type="ECO:0000313" key="2">
    <source>
        <dbReference type="Proteomes" id="UP001597541"/>
    </source>
</evidence>
<accession>A0ABW5PEU9</accession>
<proteinExistence type="predicted"/>
<evidence type="ECO:0000313" key="1">
    <source>
        <dbReference type="EMBL" id="MFD2613510.1"/>
    </source>
</evidence>
<organism evidence="1 2">
    <name type="scientific">Paenibacillus gansuensis</name>
    <dbReference type="NCBI Taxonomy" id="306542"/>
    <lineage>
        <taxon>Bacteria</taxon>
        <taxon>Bacillati</taxon>
        <taxon>Bacillota</taxon>
        <taxon>Bacilli</taxon>
        <taxon>Bacillales</taxon>
        <taxon>Paenibacillaceae</taxon>
        <taxon>Paenibacillus</taxon>
    </lineage>
</organism>
<protein>
    <submittedName>
        <fullName evidence="1">Uncharacterized protein</fullName>
    </submittedName>
</protein>
<keyword evidence="2" id="KW-1185">Reference proteome</keyword>
<gene>
    <name evidence="1" type="ORF">ACFSUF_13845</name>
</gene>
<name>A0ABW5PEU9_9BACL</name>